<name>Q5FI21_LACAC</name>
<sequence>MLNKIILNKDKYFNPVLDEGESSSSTFILPK</sequence>
<dbReference type="BioCyc" id="LACI272621:G1G49-1808-MONOMER"/>
<reference evidence="1 2" key="1">
    <citation type="journal article" date="2005" name="Proc. Natl. Acad. Sci. U.S.A.">
        <title>Complete genome sequence of the probiotic lactic acid bacterium Lactobacillus acidophilus NCFM.</title>
        <authorList>
            <person name="Altermann E."/>
            <person name="Russell W.M."/>
            <person name="Azcarate-Peril M.A."/>
            <person name="Barrangou R."/>
            <person name="Buck B.L."/>
            <person name="McAuliffe O."/>
            <person name="Souther N."/>
            <person name="Dobson A."/>
            <person name="Duong T."/>
            <person name="Callanan M."/>
            <person name="Lick S."/>
            <person name="Hamrick A."/>
            <person name="Cano R."/>
            <person name="Klaenhammer T.R."/>
        </authorList>
    </citation>
    <scope>NUCLEOTIDE SEQUENCE [LARGE SCALE GENOMIC DNA]</scope>
    <source>
        <strain evidence="2">ATCC 700396 / NCK56 / N2 / NCFM</strain>
    </source>
</reference>
<proteinExistence type="predicted"/>
<dbReference type="Proteomes" id="UP000006381">
    <property type="component" value="Chromosome"/>
</dbReference>
<accession>Q5FI21</accession>
<organism evidence="2">
    <name type="scientific">Lactobacillus acidophilus (strain ATCC 700396 / NCK56 / N2 / NCFM)</name>
    <dbReference type="NCBI Taxonomy" id="272621"/>
    <lineage>
        <taxon>Bacteria</taxon>
        <taxon>Bacillati</taxon>
        <taxon>Bacillota</taxon>
        <taxon>Bacilli</taxon>
        <taxon>Lactobacillales</taxon>
        <taxon>Lactobacillaceae</taxon>
        <taxon>Lactobacillus</taxon>
    </lineage>
</organism>
<dbReference type="AlphaFoldDB" id="Q5FI21"/>
<protein>
    <submittedName>
        <fullName evidence="1">Uncharacterized protein</fullName>
    </submittedName>
</protein>
<dbReference type="KEGG" id="lac:LBA1851"/>
<keyword evidence="2" id="KW-1185">Reference proteome</keyword>
<gene>
    <name evidence="1" type="ordered locus">LBA1851</name>
</gene>
<dbReference type="EMBL" id="CP000033">
    <property type="protein sequence ID" value="AAV43653.1"/>
    <property type="molecule type" value="Genomic_DNA"/>
</dbReference>
<dbReference type="HOGENOM" id="CLU_3397071_0_0_9"/>
<evidence type="ECO:0000313" key="2">
    <source>
        <dbReference type="Proteomes" id="UP000006381"/>
    </source>
</evidence>
<evidence type="ECO:0000313" key="1">
    <source>
        <dbReference type="EMBL" id="AAV43653.1"/>
    </source>
</evidence>